<evidence type="ECO:0000313" key="3">
    <source>
        <dbReference type="Proteomes" id="UP000039865"/>
    </source>
</evidence>
<reference evidence="2 3" key="1">
    <citation type="submission" date="2014-06" db="EMBL/GenBank/DDBJ databases">
        <authorList>
            <person name="Swart Estienne"/>
        </authorList>
    </citation>
    <scope>NUCLEOTIDE SEQUENCE [LARGE SCALE GENOMIC DNA]</scope>
    <source>
        <strain evidence="2 3">130c</strain>
    </source>
</reference>
<dbReference type="EMBL" id="CCKQ01006819">
    <property type="protein sequence ID" value="CDW78157.1"/>
    <property type="molecule type" value="Genomic_DNA"/>
</dbReference>
<proteinExistence type="predicted"/>
<protein>
    <submittedName>
        <fullName evidence="2">Uncharacterized protein</fullName>
    </submittedName>
</protein>
<sequence>MGTPKDASYYNQTQFLGTFDARNKNMTLAKKQIPYLNHQVSDYERSDFRKEQSLPNIKQKSKSQNHNIDIKEMHRFEEQEVLTQVHAEPAGKLKAAIQYSQQIPKTDFKTLQKKMFKKVPDTLHDSRYSKDHLLEMAYNIRPFIKNAQEKSLQNLGTYIQKQQRTLQNKFTKHVSASKNNKTTRDRILNITQDLIDESVNTFDKDSTILAVSLISKSSINRNKSNINMGMKIQKNEGDRLILPMVKQLNEQSTVNLNDQTIFKVDVKYKQPPEQLSLKEQISNLKDVQKSRKDGGPLSPNKDSRNLDSPTLIINNQLENINSIYNKKDSKSGLQTSRNQP</sequence>
<accession>A0A078A9A5</accession>
<gene>
    <name evidence="2" type="primary">Contig16810.g17903</name>
    <name evidence="2" type="ORF">STYLEM_7130</name>
</gene>
<name>A0A078A9A5_STYLE</name>
<feature type="region of interest" description="Disordered" evidence="1">
    <location>
        <begin position="284"/>
        <end position="309"/>
    </location>
</feature>
<evidence type="ECO:0000313" key="2">
    <source>
        <dbReference type="EMBL" id="CDW78157.1"/>
    </source>
</evidence>
<keyword evidence="3" id="KW-1185">Reference proteome</keyword>
<evidence type="ECO:0000256" key="1">
    <source>
        <dbReference type="SAM" id="MobiDB-lite"/>
    </source>
</evidence>
<dbReference type="InParanoid" id="A0A078A9A5"/>
<dbReference type="Proteomes" id="UP000039865">
    <property type="component" value="Unassembled WGS sequence"/>
</dbReference>
<dbReference type="AlphaFoldDB" id="A0A078A9A5"/>
<organism evidence="2 3">
    <name type="scientific">Stylonychia lemnae</name>
    <name type="common">Ciliate</name>
    <dbReference type="NCBI Taxonomy" id="5949"/>
    <lineage>
        <taxon>Eukaryota</taxon>
        <taxon>Sar</taxon>
        <taxon>Alveolata</taxon>
        <taxon>Ciliophora</taxon>
        <taxon>Intramacronucleata</taxon>
        <taxon>Spirotrichea</taxon>
        <taxon>Stichotrichia</taxon>
        <taxon>Sporadotrichida</taxon>
        <taxon>Oxytrichidae</taxon>
        <taxon>Stylonychinae</taxon>
        <taxon>Stylonychia</taxon>
    </lineage>
</organism>
<feature type="compositionally biased region" description="Polar residues" evidence="1">
    <location>
        <begin position="53"/>
        <end position="65"/>
    </location>
</feature>
<feature type="region of interest" description="Disordered" evidence="1">
    <location>
        <begin position="44"/>
        <end position="65"/>
    </location>
</feature>